<accession>A0A1T1CZR0</accession>
<protein>
    <recommendedName>
        <fullName evidence="3">HEPN domain-containing protein</fullName>
    </recommendedName>
</protein>
<sequence length="169" mass="19779">MTLHVDLLEQAFHLAMRERKKPRQASLRRSVSASYYALFHLLIDAAVKRAFPGKDRSVLRNYLARTISHSHIKNLAQDFSKASVSENLYPVLNINTIDERLVSVAKAVIKLQIARHDADYNLNKKFVRNKVIDYINITKKAFDDWKQIDKTIEADIFLFRMFNYKVLRK</sequence>
<name>A0A1T1CZR0_9SYNE</name>
<dbReference type="AlphaFoldDB" id="A0A1T1CZR0"/>
<dbReference type="Proteomes" id="UP000242636">
    <property type="component" value="Unassembled WGS sequence"/>
</dbReference>
<comment type="caution">
    <text evidence="1">The sequence shown here is derived from an EMBL/GenBank/DDBJ whole genome shotgun (WGS) entry which is preliminary data.</text>
</comment>
<dbReference type="EMBL" id="MWLD01000045">
    <property type="protein sequence ID" value="OOV34077.1"/>
    <property type="molecule type" value="Genomic_DNA"/>
</dbReference>
<gene>
    <name evidence="1" type="ORF">BV61_03435</name>
</gene>
<keyword evidence="2" id="KW-1185">Reference proteome</keyword>
<proteinExistence type="predicted"/>
<dbReference type="Gene3D" id="1.20.120.330">
    <property type="entry name" value="Nucleotidyltransferases domain 2"/>
    <property type="match status" value="1"/>
</dbReference>
<organism evidence="1 2">
    <name type="scientific">Candidatus Synechococcus spongiarum LMB bulk15M</name>
    <dbReference type="NCBI Taxonomy" id="1943582"/>
    <lineage>
        <taxon>Bacteria</taxon>
        <taxon>Bacillati</taxon>
        <taxon>Cyanobacteriota</taxon>
        <taxon>Cyanophyceae</taxon>
        <taxon>Synechococcales</taxon>
        <taxon>Synechococcaceae</taxon>
        <taxon>Synechococcus</taxon>
    </lineage>
</organism>
<evidence type="ECO:0000313" key="1">
    <source>
        <dbReference type="EMBL" id="OOV34077.1"/>
    </source>
</evidence>
<evidence type="ECO:0008006" key="3">
    <source>
        <dbReference type="Google" id="ProtNLM"/>
    </source>
</evidence>
<reference evidence="1 2" key="1">
    <citation type="submission" date="2017-02" db="EMBL/GenBank/DDBJ databases">
        <title>Draft Genome Sequences of 'Candidatus Synechococcus spongiarum', Cyanobacterial Symbionts of the Mediterranean Sponge Aplysina aerophoba from two locations.</title>
        <authorList>
            <person name="Slaby B.M."/>
            <person name="Hentschel U."/>
        </authorList>
    </citation>
    <scope>NUCLEOTIDE SEQUENCE [LARGE SCALE GENOMIC DNA]</scope>
    <source>
        <strain evidence="1">LMB bulk15M</strain>
    </source>
</reference>
<evidence type="ECO:0000313" key="2">
    <source>
        <dbReference type="Proteomes" id="UP000242636"/>
    </source>
</evidence>